<feature type="chain" id="PRO_5017996888" evidence="1">
    <location>
        <begin position="25"/>
        <end position="114"/>
    </location>
</feature>
<dbReference type="EMBL" id="AE016796">
    <property type="protein sequence ID" value="AAO07582.1"/>
    <property type="molecule type" value="Genomic_DNA"/>
</dbReference>
<accession>A0A3Q0KYM0</accession>
<reference evidence="2 3" key="2">
    <citation type="journal article" date="2003" name="Infect. Immun.">
        <title>Characterization and pathogenic significance of Vibrio vulnificus antigens preferentially expressed in septicemic patients.</title>
        <authorList>
            <person name="Kim Y.R."/>
            <person name="Lee S.E."/>
            <person name="Kim C.M."/>
            <person name="Kim S.Y."/>
            <person name="Shin E.K."/>
            <person name="Shin D.H."/>
            <person name="Chung S.S."/>
            <person name="Choy H.E."/>
            <person name="Progulske-Fox A."/>
            <person name="Hillman J.D."/>
            <person name="Handfield M."/>
            <person name="Rhee J.H."/>
        </authorList>
    </citation>
    <scope>NUCLEOTIDE SEQUENCE [LARGE SCALE GENOMIC DNA]</scope>
    <source>
        <strain evidence="2 3">CMCP6</strain>
    </source>
</reference>
<dbReference type="NCBIfam" id="TIGR02744">
    <property type="entry name" value="TrbI_Ftype"/>
    <property type="match status" value="1"/>
</dbReference>
<dbReference type="RefSeq" id="WP_011081580.1">
    <property type="nucleotide sequence ID" value="NC_004460.2"/>
</dbReference>
<reference evidence="2 3" key="3">
    <citation type="journal article" date="2011" name="Mol. Syst. Biol.">
        <title>Integrative genome-scale metabolic analysis of Vibrio vulnificus for drug targeting and discovery.</title>
        <authorList>
            <person name="Kim H.U."/>
            <person name="Kim S.Y."/>
            <person name="Jeong H."/>
            <person name="Kim T.Y."/>
            <person name="Kim J.J."/>
            <person name="Choy H.E."/>
            <person name="Yi K.Y."/>
            <person name="Rhee J.H."/>
            <person name="Lee S.Y."/>
        </authorList>
    </citation>
    <scope>NUCLEOTIDE SEQUENCE [LARGE SCALE GENOMIC DNA]</scope>
    <source>
        <strain evidence="2 3">CMCP6</strain>
    </source>
</reference>
<dbReference type="InterPro" id="IPR014115">
    <property type="entry name" value="TrbI_Ftype"/>
</dbReference>
<dbReference type="KEGG" id="vvu:VV2_0639"/>
<dbReference type="AlphaFoldDB" id="A0A3Q0KYM0"/>
<protein>
    <submittedName>
        <fullName evidence="2">Type-F conjugative transfer system protein TrbI</fullName>
    </submittedName>
</protein>
<evidence type="ECO:0000256" key="1">
    <source>
        <dbReference type="SAM" id="SignalP"/>
    </source>
</evidence>
<name>A0A3Q0KYM0_VIBVU</name>
<gene>
    <name evidence="2" type="primary">trbI</name>
    <name evidence="2" type="ordered locus">VV2_0639</name>
</gene>
<proteinExistence type="predicted"/>
<organism evidence="2 3">
    <name type="scientific">Vibrio vulnificus (strain CMCP6)</name>
    <dbReference type="NCBI Taxonomy" id="216895"/>
    <lineage>
        <taxon>Bacteria</taxon>
        <taxon>Pseudomonadati</taxon>
        <taxon>Pseudomonadota</taxon>
        <taxon>Gammaproteobacteria</taxon>
        <taxon>Vibrionales</taxon>
        <taxon>Vibrionaceae</taxon>
        <taxon>Vibrio</taxon>
    </lineage>
</organism>
<evidence type="ECO:0000313" key="3">
    <source>
        <dbReference type="Proteomes" id="UP000002275"/>
    </source>
</evidence>
<feature type="signal peptide" evidence="1">
    <location>
        <begin position="1"/>
        <end position="24"/>
    </location>
</feature>
<sequence>MKQPLSMIAMMVSISALSTLTAHTFLSQPSPTFVSVDVKSTLNAYHQALIKKEMSLEEQTKRLTQFAGIMHEEIEAYNAQHNTIALVSAAVVGGAVDVTPQIQRAIIEHYQDKE</sequence>
<dbReference type="Proteomes" id="UP000002275">
    <property type="component" value="Chromosome II"/>
</dbReference>
<keyword evidence="1" id="KW-0732">Signal</keyword>
<reference evidence="3" key="1">
    <citation type="submission" date="2002-12" db="EMBL/GenBank/DDBJ databases">
        <title>Complete genome sequence of Vibrio vulnificus CMCP6.</title>
        <authorList>
            <person name="Rhee J.H."/>
            <person name="Kim S.Y."/>
            <person name="Chung S.S."/>
            <person name="Kim J.J."/>
            <person name="Moon Y.H."/>
            <person name="Jeong H."/>
            <person name="Choy H.E."/>
        </authorList>
    </citation>
    <scope>NUCLEOTIDE SEQUENCE [LARGE SCALE GENOMIC DNA]</scope>
    <source>
        <strain evidence="3">CMCP6</strain>
    </source>
</reference>
<dbReference type="Pfam" id="PF09677">
    <property type="entry name" value="TrbI_Ftype"/>
    <property type="match status" value="1"/>
</dbReference>
<evidence type="ECO:0000313" key="2">
    <source>
        <dbReference type="EMBL" id="AAO07582.1"/>
    </source>
</evidence>